<evidence type="ECO:0000256" key="1">
    <source>
        <dbReference type="ARBA" id="ARBA00023125"/>
    </source>
</evidence>
<evidence type="ECO:0000313" key="5">
    <source>
        <dbReference type="Proteomes" id="UP001165124"/>
    </source>
</evidence>
<reference evidence="4" key="1">
    <citation type="submission" date="2023-02" db="EMBL/GenBank/DDBJ databases">
        <title>Actinomadura rubrobrunea NBRC 14622.</title>
        <authorList>
            <person name="Ichikawa N."/>
            <person name="Sato H."/>
            <person name="Tonouchi N."/>
        </authorList>
    </citation>
    <scope>NUCLEOTIDE SEQUENCE</scope>
    <source>
        <strain evidence="4">NBRC 14622</strain>
    </source>
</reference>
<sequence>MSDAKAALLDRVIEHLAAEGVGDRSLRRIAAGAGTSHRMLIYHFGSRDGLLVEVVKEMERRQREVLARLRATCRRPRELARAFWRHLSDPALAPYERLFFELYGLALTGHPVAAPLLDGIVDSWLEGLEHVPGATPEERRVRARMILACTRGALLDLLATGDREEIDRMVEEFIALSLPE</sequence>
<dbReference type="Gene3D" id="1.10.357.10">
    <property type="entry name" value="Tetracycline Repressor, domain 2"/>
    <property type="match status" value="1"/>
</dbReference>
<organism evidence="4 5">
    <name type="scientific">Actinomadura rubrobrunea</name>
    <dbReference type="NCBI Taxonomy" id="115335"/>
    <lineage>
        <taxon>Bacteria</taxon>
        <taxon>Bacillati</taxon>
        <taxon>Actinomycetota</taxon>
        <taxon>Actinomycetes</taxon>
        <taxon>Streptosporangiales</taxon>
        <taxon>Thermomonosporaceae</taxon>
        <taxon>Actinomadura</taxon>
    </lineage>
</organism>
<evidence type="ECO:0000259" key="3">
    <source>
        <dbReference type="PROSITE" id="PS50977"/>
    </source>
</evidence>
<keyword evidence="5" id="KW-1185">Reference proteome</keyword>
<dbReference type="PROSITE" id="PS50977">
    <property type="entry name" value="HTH_TETR_2"/>
    <property type="match status" value="1"/>
</dbReference>
<gene>
    <name evidence="4" type="ORF">Arub01_31680</name>
</gene>
<proteinExistence type="predicted"/>
<feature type="domain" description="HTH tetR-type" evidence="3">
    <location>
        <begin position="2"/>
        <end position="62"/>
    </location>
</feature>
<dbReference type="Pfam" id="PF00440">
    <property type="entry name" value="TetR_N"/>
    <property type="match status" value="1"/>
</dbReference>
<comment type="caution">
    <text evidence="4">The sequence shown here is derived from an EMBL/GenBank/DDBJ whole genome shotgun (WGS) entry which is preliminary data.</text>
</comment>
<evidence type="ECO:0000256" key="2">
    <source>
        <dbReference type="PROSITE-ProRule" id="PRU00335"/>
    </source>
</evidence>
<dbReference type="GO" id="GO:0003677">
    <property type="term" value="F:DNA binding"/>
    <property type="evidence" value="ECO:0007669"/>
    <property type="project" value="UniProtKB-UniRule"/>
</dbReference>
<name>A0A9W6UVD5_9ACTN</name>
<dbReference type="RefSeq" id="WP_067911639.1">
    <property type="nucleotide sequence ID" value="NZ_BSRZ01000007.1"/>
</dbReference>
<dbReference type="InterPro" id="IPR001647">
    <property type="entry name" value="HTH_TetR"/>
</dbReference>
<evidence type="ECO:0000313" key="4">
    <source>
        <dbReference type="EMBL" id="GLW64924.1"/>
    </source>
</evidence>
<dbReference type="EMBL" id="BSRZ01000007">
    <property type="protein sequence ID" value="GLW64924.1"/>
    <property type="molecule type" value="Genomic_DNA"/>
</dbReference>
<dbReference type="AlphaFoldDB" id="A0A9W6UVD5"/>
<dbReference type="SUPFAM" id="SSF46689">
    <property type="entry name" value="Homeodomain-like"/>
    <property type="match status" value="1"/>
</dbReference>
<protein>
    <submittedName>
        <fullName evidence="4">TetR family transcriptional regulator</fullName>
    </submittedName>
</protein>
<dbReference type="Proteomes" id="UP001165124">
    <property type="component" value="Unassembled WGS sequence"/>
</dbReference>
<feature type="DNA-binding region" description="H-T-H motif" evidence="2">
    <location>
        <begin position="25"/>
        <end position="44"/>
    </location>
</feature>
<dbReference type="InterPro" id="IPR009057">
    <property type="entry name" value="Homeodomain-like_sf"/>
</dbReference>
<keyword evidence="1 2" id="KW-0238">DNA-binding</keyword>
<accession>A0A9W6UVD5</accession>